<dbReference type="RefSeq" id="XP_012936466.1">
    <property type="nucleotide sequence ID" value="XM_013081012.1"/>
</dbReference>
<dbReference type="Gene3D" id="2.10.109.10">
    <property type="entry name" value="Umud Fragment, subunit A"/>
    <property type="match status" value="1"/>
</dbReference>
<evidence type="ECO:0000256" key="8">
    <source>
        <dbReference type="ARBA" id="ARBA00022989"/>
    </source>
</evidence>
<dbReference type="GO" id="GO:0008233">
    <property type="term" value="F:peptidase activity"/>
    <property type="evidence" value="ECO:0007669"/>
    <property type="project" value="UniProtKB-KW"/>
</dbReference>
<evidence type="ECO:0000256" key="11">
    <source>
        <dbReference type="RuleBase" id="RU362041"/>
    </source>
</evidence>
<evidence type="ECO:0000259" key="12">
    <source>
        <dbReference type="Pfam" id="PF10502"/>
    </source>
</evidence>
<evidence type="ECO:0000256" key="4">
    <source>
        <dbReference type="ARBA" id="ARBA00022670"/>
    </source>
</evidence>
<dbReference type="GeneID" id="101853154"/>
<sequence length="178" mass="20412">MARWIKHMIKGAIMFVPSYVAFTDIFYAVRTVDGVSMQPTLNAEGNNTDFVLLNRWAASSMQFERGEVVSLVSPKDPSQWLIKRVVALEGDRLKFGYFNESVDIPKGHCWVEGDNRQCSMDSNNFGPVSLGLITAKASRVLWPPRRWGRLEKQEPDHDRLTPCEQVERGKMFFGWELE</sequence>
<comment type="subunit">
    <text evidence="3">Heterodimer of 2 subunits, IMMPL1 and IMMPL2.</text>
</comment>
<gene>
    <name evidence="14" type="primary">LOC101853154</name>
</gene>
<dbReference type="Pfam" id="PF10502">
    <property type="entry name" value="Peptidase_S26"/>
    <property type="match status" value="2"/>
</dbReference>
<dbReference type="InterPro" id="IPR036286">
    <property type="entry name" value="LexA/Signal_pep-like_sf"/>
</dbReference>
<name>A0ABM0ZXE1_APLCA</name>
<keyword evidence="10" id="KW-0472">Membrane</keyword>
<comment type="subcellular location">
    <subcellularLocation>
        <location evidence="1">Mitochondrion inner membrane</location>
        <topology evidence="1">Single-pass membrane protein</topology>
    </subcellularLocation>
</comment>
<keyword evidence="5" id="KW-0812">Transmembrane</keyword>
<dbReference type="InterPro" id="IPR037730">
    <property type="entry name" value="IMP2"/>
</dbReference>
<keyword evidence="6 11" id="KW-0999">Mitochondrion inner membrane</keyword>
<dbReference type="Proteomes" id="UP000694888">
    <property type="component" value="Unplaced"/>
</dbReference>
<organism evidence="13 14">
    <name type="scientific">Aplysia californica</name>
    <name type="common">California sea hare</name>
    <dbReference type="NCBI Taxonomy" id="6500"/>
    <lineage>
        <taxon>Eukaryota</taxon>
        <taxon>Metazoa</taxon>
        <taxon>Spiralia</taxon>
        <taxon>Lophotrochozoa</taxon>
        <taxon>Mollusca</taxon>
        <taxon>Gastropoda</taxon>
        <taxon>Heterobranchia</taxon>
        <taxon>Euthyneura</taxon>
        <taxon>Tectipleura</taxon>
        <taxon>Aplysiida</taxon>
        <taxon>Aplysioidea</taxon>
        <taxon>Aplysiidae</taxon>
        <taxon>Aplysia</taxon>
    </lineage>
</organism>
<dbReference type="GO" id="GO:0006508">
    <property type="term" value="P:proteolysis"/>
    <property type="evidence" value="ECO:0007669"/>
    <property type="project" value="UniProtKB-KW"/>
</dbReference>
<evidence type="ECO:0000313" key="14">
    <source>
        <dbReference type="RefSeq" id="XP_012936466.1"/>
    </source>
</evidence>
<keyword evidence="8" id="KW-1133">Transmembrane helix</keyword>
<accession>A0ABM0ZXE1</accession>
<evidence type="ECO:0000256" key="7">
    <source>
        <dbReference type="ARBA" id="ARBA00022801"/>
    </source>
</evidence>
<dbReference type="PRINTS" id="PR00727">
    <property type="entry name" value="LEADERPTASE"/>
</dbReference>
<evidence type="ECO:0000256" key="9">
    <source>
        <dbReference type="ARBA" id="ARBA00023128"/>
    </source>
</evidence>
<dbReference type="PANTHER" id="PTHR46041">
    <property type="entry name" value="MITOCHONDRIAL INNER MEMBRANE PROTEASE SUBUNIT 2"/>
    <property type="match status" value="1"/>
</dbReference>
<evidence type="ECO:0000256" key="2">
    <source>
        <dbReference type="ARBA" id="ARBA00007066"/>
    </source>
</evidence>
<evidence type="ECO:0000256" key="10">
    <source>
        <dbReference type="ARBA" id="ARBA00023136"/>
    </source>
</evidence>
<feature type="domain" description="Peptidase S26" evidence="12">
    <location>
        <begin position="95"/>
        <end position="142"/>
    </location>
</feature>
<dbReference type="SUPFAM" id="SSF51306">
    <property type="entry name" value="LexA/Signal peptidase"/>
    <property type="match status" value="1"/>
</dbReference>
<evidence type="ECO:0000256" key="3">
    <source>
        <dbReference type="ARBA" id="ARBA00011805"/>
    </source>
</evidence>
<comment type="similarity">
    <text evidence="2">Belongs to the peptidase S26 family. IMP2 subfamily.</text>
</comment>
<protein>
    <recommendedName>
        <fullName evidence="11">Mitochondrial inner membrane protease subunit</fullName>
        <ecNumber evidence="11">3.4.21.-</ecNumber>
    </recommendedName>
</protein>
<keyword evidence="4 11" id="KW-0645">Protease</keyword>
<dbReference type="InterPro" id="IPR019533">
    <property type="entry name" value="Peptidase_S26"/>
</dbReference>
<keyword evidence="13" id="KW-1185">Reference proteome</keyword>
<dbReference type="PANTHER" id="PTHR46041:SF2">
    <property type="entry name" value="MITOCHONDRIAL INNER MEMBRANE PROTEASE SUBUNIT 2"/>
    <property type="match status" value="1"/>
</dbReference>
<dbReference type="InterPro" id="IPR000223">
    <property type="entry name" value="Pept_S26A_signal_pept_1"/>
</dbReference>
<evidence type="ECO:0000313" key="13">
    <source>
        <dbReference type="Proteomes" id="UP000694888"/>
    </source>
</evidence>
<dbReference type="NCBIfam" id="TIGR02227">
    <property type="entry name" value="sigpep_I_bact"/>
    <property type="match status" value="1"/>
</dbReference>
<reference evidence="14" key="1">
    <citation type="submission" date="2025-08" db="UniProtKB">
        <authorList>
            <consortium name="RefSeq"/>
        </authorList>
    </citation>
    <scope>IDENTIFICATION</scope>
</reference>
<dbReference type="EC" id="3.4.21.-" evidence="11"/>
<evidence type="ECO:0000256" key="6">
    <source>
        <dbReference type="ARBA" id="ARBA00022792"/>
    </source>
</evidence>
<keyword evidence="7 11" id="KW-0378">Hydrolase</keyword>
<proteinExistence type="inferred from homology"/>
<keyword evidence="9 11" id="KW-0496">Mitochondrion</keyword>
<evidence type="ECO:0000256" key="5">
    <source>
        <dbReference type="ARBA" id="ARBA00022692"/>
    </source>
</evidence>
<feature type="domain" description="Peptidase S26" evidence="12">
    <location>
        <begin position="8"/>
        <end position="94"/>
    </location>
</feature>
<dbReference type="CDD" id="cd06530">
    <property type="entry name" value="S26_SPase_I"/>
    <property type="match status" value="1"/>
</dbReference>
<evidence type="ECO:0000256" key="1">
    <source>
        <dbReference type="ARBA" id="ARBA00004434"/>
    </source>
</evidence>